<accession>A0A4S4MXB4</accession>
<dbReference type="EMBL" id="SGPM01000059">
    <property type="protein sequence ID" value="THH31066.1"/>
    <property type="molecule type" value="Genomic_DNA"/>
</dbReference>
<keyword evidence="3" id="KW-1185">Reference proteome</keyword>
<feature type="region of interest" description="Disordered" evidence="1">
    <location>
        <begin position="46"/>
        <end position="98"/>
    </location>
</feature>
<feature type="compositionally biased region" description="Low complexity" evidence="1">
    <location>
        <begin position="310"/>
        <end position="324"/>
    </location>
</feature>
<feature type="compositionally biased region" description="Basic and acidic residues" evidence="1">
    <location>
        <begin position="9"/>
        <end position="25"/>
    </location>
</feature>
<sequence length="409" mass="44445">MSSATDQTEAMRRDPSLFARSERSCTEDKKVVRFILPTEIVYYETFADSESDEEDDTEDAEPVDHTVADDVAASGAPAAANDSDSEDDDASFYTADDASFTERPLVETSIVAGSLEPLYCSGLLTQADDDGHSEPDVNDGMPAYDSSLFPDDLSCSDVDSIYSSYSLITDESERSLQTPRSVSGEESVASDDDGRYALSDADDLRDDDSLQIPGSPSDTNQDVFGSDAESDDANRMPVHRALHGVTRFRLNTIRPIMRLTEKKPSLTKSESGSVASEDSYSSILSMLRRFPNTPPALPIRYSRSPVEKPSGVPASSSASGSIPVMTPKASDSAGSSTLDRFPASRPDLPIHHPGHSVADNASDTAESDENSLDWMIRNDPMVVRYRCISKNRKAWTSTMIQNSEVLGHF</sequence>
<feature type="compositionally biased region" description="Low complexity" evidence="1">
    <location>
        <begin position="69"/>
        <end position="82"/>
    </location>
</feature>
<comment type="caution">
    <text evidence="2">The sequence shown here is derived from an EMBL/GenBank/DDBJ whole genome shotgun (WGS) entry which is preliminary data.</text>
</comment>
<protein>
    <submittedName>
        <fullName evidence="2">Uncharacterized protein</fullName>
    </submittedName>
</protein>
<feature type="compositionally biased region" description="Polar residues" evidence="1">
    <location>
        <begin position="172"/>
        <end position="181"/>
    </location>
</feature>
<dbReference type="Proteomes" id="UP000308730">
    <property type="component" value="Unassembled WGS sequence"/>
</dbReference>
<proteinExistence type="predicted"/>
<evidence type="ECO:0000313" key="3">
    <source>
        <dbReference type="Proteomes" id="UP000308730"/>
    </source>
</evidence>
<feature type="region of interest" description="Disordered" evidence="1">
    <location>
        <begin position="1"/>
        <end position="25"/>
    </location>
</feature>
<organism evidence="2 3">
    <name type="scientific">Antrodiella citrinella</name>
    <dbReference type="NCBI Taxonomy" id="2447956"/>
    <lineage>
        <taxon>Eukaryota</taxon>
        <taxon>Fungi</taxon>
        <taxon>Dikarya</taxon>
        <taxon>Basidiomycota</taxon>
        <taxon>Agaricomycotina</taxon>
        <taxon>Agaricomycetes</taxon>
        <taxon>Polyporales</taxon>
        <taxon>Steccherinaceae</taxon>
        <taxon>Antrodiella</taxon>
    </lineage>
</organism>
<feature type="region of interest" description="Disordered" evidence="1">
    <location>
        <begin position="126"/>
        <end position="145"/>
    </location>
</feature>
<name>A0A4S4MXB4_9APHY</name>
<evidence type="ECO:0000313" key="2">
    <source>
        <dbReference type="EMBL" id="THH31066.1"/>
    </source>
</evidence>
<feature type="compositionally biased region" description="Acidic residues" evidence="1">
    <location>
        <begin position="47"/>
        <end position="61"/>
    </location>
</feature>
<gene>
    <name evidence="2" type="ORF">EUX98_g3121</name>
</gene>
<feature type="compositionally biased region" description="Polar residues" evidence="1">
    <location>
        <begin position="212"/>
        <end position="223"/>
    </location>
</feature>
<feature type="region of interest" description="Disordered" evidence="1">
    <location>
        <begin position="172"/>
        <end position="235"/>
    </location>
</feature>
<feature type="region of interest" description="Disordered" evidence="1">
    <location>
        <begin position="299"/>
        <end position="369"/>
    </location>
</feature>
<dbReference type="AlphaFoldDB" id="A0A4S4MXB4"/>
<reference evidence="2 3" key="1">
    <citation type="submission" date="2019-02" db="EMBL/GenBank/DDBJ databases">
        <title>Genome sequencing of the rare red list fungi Antrodiella citrinella (Flaviporus citrinellus).</title>
        <authorList>
            <person name="Buettner E."/>
            <person name="Kellner H."/>
        </authorList>
    </citation>
    <scope>NUCLEOTIDE SEQUENCE [LARGE SCALE GENOMIC DNA]</scope>
    <source>
        <strain evidence="2 3">DSM 108506</strain>
    </source>
</reference>
<evidence type="ECO:0000256" key="1">
    <source>
        <dbReference type="SAM" id="MobiDB-lite"/>
    </source>
</evidence>